<feature type="transmembrane region" description="Helical" evidence="5">
    <location>
        <begin position="90"/>
        <end position="114"/>
    </location>
</feature>
<protein>
    <submittedName>
        <fullName evidence="8">Putative ABC transport system ATP-binding protein</fullName>
    </submittedName>
</protein>
<dbReference type="GO" id="GO:0016887">
    <property type="term" value="F:ATP hydrolysis activity"/>
    <property type="evidence" value="ECO:0007669"/>
    <property type="project" value="InterPro"/>
</dbReference>
<dbReference type="PROSITE" id="PS50929">
    <property type="entry name" value="ABC_TM1F"/>
    <property type="match status" value="1"/>
</dbReference>
<evidence type="ECO:0000259" key="6">
    <source>
        <dbReference type="PROSITE" id="PS50893"/>
    </source>
</evidence>
<evidence type="ECO:0000259" key="7">
    <source>
        <dbReference type="PROSITE" id="PS50929"/>
    </source>
</evidence>
<sequence>MLVGVVIDRAVATGDPGALVGWLALLGLDFLVLSFCYRWGARRSWYADVTTDQSLRLQVAERVLDPRGGAETGRLPGELTSVAVNDAKRVGVVAFALPLGIAALAAMAVAATVLLTSSPVLGVLVLVGTPLLLAAVHYLGRPLERRSGPEQEAAARASGVAADLVEGFRVLGGLRAQPAAVTRYVGASRAALAATLGATRAQALYQGAVLAANGLFLALVALVGGRLAASGVISVGELVAAVGLAQFLVTPLQILGWVNGRLAQGRASSRRIADVLSAPYAVDVAREGNPHPTRALESSPHELGKGELSARGLLSGVDLELEPGAHVGVVCADPADAAAIVRTLARETSTPAVVTLDGTDVATLAPAVSRRRVLVAAHDAVLFSGTVAETVGAAAAGDVAPALAAAHADQVAEVLPDGLDSAVSEQGRSLSGGQRQRLALARALAADPPVLVLHDPTTAVDAVTEARIAAGVAALRAGRTTLVVATRPALLAATDRVVHVVDGRVAAGGTHATLLADPTYRGALG</sequence>
<evidence type="ECO:0000313" key="8">
    <source>
        <dbReference type="EMBL" id="NYD36713.1"/>
    </source>
</evidence>
<dbReference type="InterPro" id="IPR039421">
    <property type="entry name" value="Type_1_exporter"/>
</dbReference>
<keyword evidence="9" id="KW-1185">Reference proteome</keyword>
<evidence type="ECO:0000256" key="1">
    <source>
        <dbReference type="ARBA" id="ARBA00004651"/>
    </source>
</evidence>
<feature type="transmembrane region" description="Helical" evidence="5">
    <location>
        <begin position="120"/>
        <end position="139"/>
    </location>
</feature>
<dbReference type="PROSITE" id="PS00211">
    <property type="entry name" value="ABC_TRANSPORTER_1"/>
    <property type="match status" value="1"/>
</dbReference>
<dbReference type="CDD" id="cd07346">
    <property type="entry name" value="ABC_6TM_exporters"/>
    <property type="match status" value="1"/>
</dbReference>
<proteinExistence type="predicted"/>
<organism evidence="8 9">
    <name type="scientific">Actinomycetospora corticicola</name>
    <dbReference type="NCBI Taxonomy" id="663602"/>
    <lineage>
        <taxon>Bacteria</taxon>
        <taxon>Bacillati</taxon>
        <taxon>Actinomycetota</taxon>
        <taxon>Actinomycetes</taxon>
        <taxon>Pseudonocardiales</taxon>
        <taxon>Pseudonocardiaceae</taxon>
        <taxon>Actinomycetospora</taxon>
    </lineage>
</organism>
<keyword evidence="3 5" id="KW-1133">Transmembrane helix</keyword>
<dbReference type="Pfam" id="PF00005">
    <property type="entry name" value="ABC_tran"/>
    <property type="match status" value="1"/>
</dbReference>
<dbReference type="PANTHER" id="PTHR43394:SF1">
    <property type="entry name" value="ATP-BINDING CASSETTE SUB-FAMILY B MEMBER 10, MITOCHONDRIAL"/>
    <property type="match status" value="1"/>
</dbReference>
<dbReference type="SUPFAM" id="SSF52540">
    <property type="entry name" value="P-loop containing nucleoside triphosphate hydrolases"/>
    <property type="match status" value="1"/>
</dbReference>
<feature type="domain" description="ABC transporter" evidence="6">
    <location>
        <begin position="298"/>
        <end position="524"/>
    </location>
</feature>
<dbReference type="GO" id="GO:0005886">
    <property type="term" value="C:plasma membrane"/>
    <property type="evidence" value="ECO:0007669"/>
    <property type="project" value="UniProtKB-SubCell"/>
</dbReference>
<dbReference type="Gene3D" id="1.20.1560.10">
    <property type="entry name" value="ABC transporter type 1, transmembrane domain"/>
    <property type="match status" value="1"/>
</dbReference>
<feature type="transmembrane region" description="Helical" evidence="5">
    <location>
        <begin position="208"/>
        <end position="229"/>
    </location>
</feature>
<dbReference type="EMBL" id="JACCBN010000001">
    <property type="protein sequence ID" value="NYD36713.1"/>
    <property type="molecule type" value="Genomic_DNA"/>
</dbReference>
<dbReference type="GO" id="GO:0005524">
    <property type="term" value="F:ATP binding"/>
    <property type="evidence" value="ECO:0007669"/>
    <property type="project" value="UniProtKB-KW"/>
</dbReference>
<keyword evidence="4 5" id="KW-0472">Membrane</keyword>
<dbReference type="InterPro" id="IPR011527">
    <property type="entry name" value="ABC1_TM_dom"/>
</dbReference>
<feature type="transmembrane region" description="Helical" evidence="5">
    <location>
        <begin position="19"/>
        <end position="37"/>
    </location>
</feature>
<dbReference type="InterPro" id="IPR036640">
    <property type="entry name" value="ABC1_TM_sf"/>
</dbReference>
<dbReference type="Proteomes" id="UP000535890">
    <property type="component" value="Unassembled WGS sequence"/>
</dbReference>
<evidence type="ECO:0000313" key="9">
    <source>
        <dbReference type="Proteomes" id="UP000535890"/>
    </source>
</evidence>
<dbReference type="InterPro" id="IPR027417">
    <property type="entry name" value="P-loop_NTPase"/>
</dbReference>
<accession>A0A7Y9J603</accession>
<keyword evidence="8" id="KW-0067">ATP-binding</keyword>
<dbReference type="SUPFAM" id="SSF90123">
    <property type="entry name" value="ABC transporter transmembrane region"/>
    <property type="match status" value="1"/>
</dbReference>
<comment type="subcellular location">
    <subcellularLocation>
        <location evidence="1">Cell membrane</location>
        <topology evidence="1">Multi-pass membrane protein</topology>
    </subcellularLocation>
</comment>
<dbReference type="GO" id="GO:0015421">
    <property type="term" value="F:ABC-type oligopeptide transporter activity"/>
    <property type="evidence" value="ECO:0007669"/>
    <property type="project" value="TreeGrafter"/>
</dbReference>
<gene>
    <name evidence="8" type="ORF">BJ983_002815</name>
</gene>
<dbReference type="AlphaFoldDB" id="A0A7Y9J603"/>
<evidence type="ECO:0000256" key="4">
    <source>
        <dbReference type="ARBA" id="ARBA00023136"/>
    </source>
</evidence>
<keyword evidence="2 5" id="KW-0812">Transmembrane</keyword>
<evidence type="ECO:0000256" key="5">
    <source>
        <dbReference type="SAM" id="Phobius"/>
    </source>
</evidence>
<keyword evidence="8" id="KW-0547">Nucleotide-binding</keyword>
<dbReference type="Gene3D" id="3.40.50.300">
    <property type="entry name" value="P-loop containing nucleotide triphosphate hydrolases"/>
    <property type="match status" value="1"/>
</dbReference>
<feature type="domain" description="ABC transmembrane type-1" evidence="7">
    <location>
        <begin position="1"/>
        <end position="264"/>
    </location>
</feature>
<dbReference type="InterPro" id="IPR017871">
    <property type="entry name" value="ABC_transporter-like_CS"/>
</dbReference>
<reference evidence="8 9" key="1">
    <citation type="submission" date="2020-07" db="EMBL/GenBank/DDBJ databases">
        <title>Sequencing the genomes of 1000 actinobacteria strains.</title>
        <authorList>
            <person name="Klenk H.-P."/>
        </authorList>
    </citation>
    <scope>NUCLEOTIDE SEQUENCE [LARGE SCALE GENOMIC DNA]</scope>
    <source>
        <strain evidence="8 9">DSM 45772</strain>
    </source>
</reference>
<feature type="transmembrane region" description="Helical" evidence="5">
    <location>
        <begin position="235"/>
        <end position="258"/>
    </location>
</feature>
<evidence type="ECO:0000256" key="2">
    <source>
        <dbReference type="ARBA" id="ARBA00022692"/>
    </source>
</evidence>
<dbReference type="PANTHER" id="PTHR43394">
    <property type="entry name" value="ATP-DEPENDENT PERMEASE MDL1, MITOCHONDRIAL"/>
    <property type="match status" value="1"/>
</dbReference>
<name>A0A7Y9J603_9PSEU</name>
<dbReference type="PROSITE" id="PS50893">
    <property type="entry name" value="ABC_TRANSPORTER_2"/>
    <property type="match status" value="1"/>
</dbReference>
<evidence type="ECO:0000256" key="3">
    <source>
        <dbReference type="ARBA" id="ARBA00022989"/>
    </source>
</evidence>
<dbReference type="InterPro" id="IPR003439">
    <property type="entry name" value="ABC_transporter-like_ATP-bd"/>
</dbReference>
<dbReference type="Pfam" id="PF00664">
    <property type="entry name" value="ABC_membrane"/>
    <property type="match status" value="1"/>
</dbReference>
<comment type="caution">
    <text evidence="8">The sequence shown here is derived from an EMBL/GenBank/DDBJ whole genome shotgun (WGS) entry which is preliminary data.</text>
</comment>